<evidence type="ECO:0000256" key="1">
    <source>
        <dbReference type="ARBA" id="ARBA00001933"/>
    </source>
</evidence>
<comment type="cofactor">
    <cofactor evidence="1 5 6">
        <name>pyridoxal 5'-phosphate</name>
        <dbReference type="ChEBI" id="CHEBI:597326"/>
    </cofactor>
</comment>
<dbReference type="Pfam" id="PF00282">
    <property type="entry name" value="Pyridoxal_deC"/>
    <property type="match status" value="1"/>
</dbReference>
<comment type="similarity">
    <text evidence="4">Belongs to the group II decarboxylase family. Sphingosine-1-phosphate lyase subfamily.</text>
</comment>
<keyword evidence="3 6" id="KW-0456">Lyase</keyword>
<dbReference type="PANTHER" id="PTHR42735">
    <property type="match status" value="1"/>
</dbReference>
<dbReference type="GeneID" id="80331744"/>
<dbReference type="InterPro" id="IPR015424">
    <property type="entry name" value="PyrdxlP-dep_Trfase"/>
</dbReference>
<dbReference type="RefSeq" id="WP_143979804.1">
    <property type="nucleotide sequence ID" value="NZ_CP041695.1"/>
</dbReference>
<accession>A0A516NH22</accession>
<dbReference type="InterPro" id="IPR015422">
    <property type="entry name" value="PyrdxlP-dep_Trfase_small"/>
</dbReference>
<evidence type="ECO:0000256" key="3">
    <source>
        <dbReference type="ARBA" id="ARBA00023239"/>
    </source>
</evidence>
<evidence type="ECO:0000313" key="8">
    <source>
        <dbReference type="Proteomes" id="UP000317039"/>
    </source>
</evidence>
<keyword evidence="7" id="KW-0032">Aminotransferase</keyword>
<dbReference type="InterPro" id="IPR002129">
    <property type="entry name" value="PyrdxlP-dep_de-COase"/>
</dbReference>
<organism evidence="7 8">
    <name type="scientific">Nocardia otitidiscaviarum</name>
    <dbReference type="NCBI Taxonomy" id="1823"/>
    <lineage>
        <taxon>Bacteria</taxon>
        <taxon>Bacillati</taxon>
        <taxon>Actinomycetota</taxon>
        <taxon>Actinomycetes</taxon>
        <taxon>Mycobacteriales</taxon>
        <taxon>Nocardiaceae</taxon>
        <taxon>Nocardia</taxon>
    </lineage>
</organism>
<dbReference type="Gene3D" id="3.40.640.10">
    <property type="entry name" value="Type I PLP-dependent aspartate aminotransferase-like (Major domain)"/>
    <property type="match status" value="1"/>
</dbReference>
<dbReference type="InterPro" id="IPR050477">
    <property type="entry name" value="GrpII_AminoAcid_Decarb"/>
</dbReference>
<dbReference type="AlphaFoldDB" id="A0A516NH22"/>
<dbReference type="Proteomes" id="UP000317039">
    <property type="component" value="Chromosome"/>
</dbReference>
<dbReference type="PANTHER" id="PTHR42735:SF6">
    <property type="entry name" value="SPHINGOSINE-1-PHOSPHATE LYASE 1"/>
    <property type="match status" value="1"/>
</dbReference>
<feature type="modified residue" description="N6-(pyridoxal phosphate)lysine" evidence="5">
    <location>
        <position position="251"/>
    </location>
</feature>
<keyword evidence="2 5" id="KW-0663">Pyridoxal phosphate</keyword>
<gene>
    <name evidence="7" type="ORF">FOH10_04975</name>
</gene>
<evidence type="ECO:0000313" key="7">
    <source>
        <dbReference type="EMBL" id="QDP78187.1"/>
    </source>
</evidence>
<evidence type="ECO:0000256" key="4">
    <source>
        <dbReference type="ARBA" id="ARBA00038302"/>
    </source>
</evidence>
<keyword evidence="7" id="KW-0808">Transferase</keyword>
<dbReference type="GO" id="GO:0030170">
    <property type="term" value="F:pyridoxal phosphate binding"/>
    <property type="evidence" value="ECO:0007669"/>
    <property type="project" value="InterPro"/>
</dbReference>
<dbReference type="Gene3D" id="3.90.1150.10">
    <property type="entry name" value="Aspartate Aminotransferase, domain 1"/>
    <property type="match status" value="1"/>
</dbReference>
<dbReference type="GO" id="GO:0019752">
    <property type="term" value="P:carboxylic acid metabolic process"/>
    <property type="evidence" value="ECO:0007669"/>
    <property type="project" value="InterPro"/>
</dbReference>
<dbReference type="KEGG" id="nod:FOH10_04975"/>
<dbReference type="InterPro" id="IPR015421">
    <property type="entry name" value="PyrdxlP-dep_Trfase_major"/>
</dbReference>
<evidence type="ECO:0000256" key="2">
    <source>
        <dbReference type="ARBA" id="ARBA00022898"/>
    </source>
</evidence>
<dbReference type="GO" id="GO:0008483">
    <property type="term" value="F:transaminase activity"/>
    <property type="evidence" value="ECO:0007669"/>
    <property type="project" value="UniProtKB-KW"/>
</dbReference>
<dbReference type="EMBL" id="CP041695">
    <property type="protein sequence ID" value="QDP78187.1"/>
    <property type="molecule type" value="Genomic_DNA"/>
</dbReference>
<evidence type="ECO:0000256" key="6">
    <source>
        <dbReference type="RuleBase" id="RU000382"/>
    </source>
</evidence>
<evidence type="ECO:0000256" key="5">
    <source>
        <dbReference type="PIRSR" id="PIRSR602129-50"/>
    </source>
</evidence>
<protein>
    <submittedName>
        <fullName evidence="7">Aminotransferase class V-fold PLP-dependent enzyme</fullName>
    </submittedName>
</protein>
<dbReference type="SUPFAM" id="SSF53383">
    <property type="entry name" value="PLP-dependent transferases"/>
    <property type="match status" value="1"/>
</dbReference>
<proteinExistence type="inferred from homology"/>
<reference evidence="7 8" key="1">
    <citation type="submission" date="2019-07" db="EMBL/GenBank/DDBJ databases">
        <title>Complete Genome Sequence and Methylome Analysis of Nocardia otitidis-caviarum NEB252.</title>
        <authorList>
            <person name="Fomenkov A."/>
            <person name="Anton B.P."/>
            <person name="Vincze T."/>
            <person name="Roberts R.J."/>
        </authorList>
    </citation>
    <scope>NUCLEOTIDE SEQUENCE [LARGE SCALE GENOMIC DNA]</scope>
    <source>
        <strain evidence="7 8">NEB252</strain>
    </source>
</reference>
<dbReference type="GO" id="GO:0004058">
    <property type="term" value="F:aromatic-L-amino-acid decarboxylase activity"/>
    <property type="evidence" value="ECO:0007669"/>
    <property type="project" value="UniProtKB-ARBA"/>
</dbReference>
<name>A0A516NH22_9NOCA</name>
<sequence length="420" mass="46375">MMRKDRTPEGRVLPPRGEDWPLVRDRLQALRDLDVSPGLGRLNIYCHQGSEQLATVRDEAARVFAHSNAFLAKYLDGSDQVESEVRRMVLEVLHGGPDAQAFITTGGTESIFCAIHAAREWSRVERPTPGVPEVILPYSGHAAFDKACHYLGMRIVRVPVRPDYRADVDAMAAAITPNTIAIVGSAPCWPYGTIDPIPDIAQLALEHNLWMHIDACVGGFINPWLERLGYELPGFDFRVPGVRSMSADLHKHGYAAKPCSTVAFSSIDLERYHFVPVDNWPDGEYKTTGFVGSRPMSSVATAWAVMQVLGEAGYVDLTRRCMETKAALVKGIESIADFRCLENDSTMVYFRSERLDMMTVIGGMADRGYFPFGVFNPVMLQLVAEPVSPEVIDSYLDDLRQVAAGVADGTITSTSIARYS</sequence>